<dbReference type="KEGG" id="rsin:B6N60_00076"/>
<dbReference type="EMBL" id="CP021056">
    <property type="protein sequence ID" value="QXE21402.1"/>
    <property type="molecule type" value="Genomic_DNA"/>
</dbReference>
<dbReference type="AlphaFoldDB" id="A0A975Y2U8"/>
<sequence>MNSRLWLNPSPNLSPQRGEALTLAPLPYKGRGWGLGLKERCTPRLITNYELI</sequence>
<name>A0A975Y2U8_9NOST</name>
<proteinExistence type="predicted"/>
<dbReference type="Proteomes" id="UP000683511">
    <property type="component" value="Chromosome"/>
</dbReference>
<accession>A0A975Y2U8</accession>
<evidence type="ECO:0000313" key="1">
    <source>
        <dbReference type="EMBL" id="QXE21402.1"/>
    </source>
</evidence>
<keyword evidence="2" id="KW-1185">Reference proteome</keyword>
<gene>
    <name evidence="1" type="ORF">B6N60_00076</name>
</gene>
<evidence type="ECO:0000313" key="2">
    <source>
        <dbReference type="Proteomes" id="UP000683511"/>
    </source>
</evidence>
<reference evidence="1" key="1">
    <citation type="submission" date="2017-04" db="EMBL/GenBank/DDBJ databases">
        <title>Genome deletions in a multicellular cyanobacterial endosymbiont for morphological adaptation in marine diatoms.</title>
        <authorList>
            <person name="Wang Y."/>
            <person name="Gao H."/>
            <person name="Li R."/>
            <person name="Xu X."/>
        </authorList>
    </citation>
    <scope>NUCLEOTIDE SEQUENCE</scope>
    <source>
        <strain evidence="1">FACHB 800</strain>
    </source>
</reference>
<organism evidence="1 2">
    <name type="scientific">Richelia sinica FACHB-800</name>
    <dbReference type="NCBI Taxonomy" id="1357546"/>
    <lineage>
        <taxon>Bacteria</taxon>
        <taxon>Bacillati</taxon>
        <taxon>Cyanobacteriota</taxon>
        <taxon>Cyanophyceae</taxon>
        <taxon>Nostocales</taxon>
        <taxon>Nostocaceae</taxon>
        <taxon>Richelia</taxon>
    </lineage>
</organism>
<protein>
    <submittedName>
        <fullName evidence="1">Uncharacterized protein</fullName>
    </submittedName>
</protein>